<reference evidence="2" key="1">
    <citation type="journal article" date="2023" name="Mol. Phylogenet. Evol.">
        <title>Genome-scale phylogeny and comparative genomics of the fungal order Sordariales.</title>
        <authorList>
            <person name="Hensen N."/>
            <person name="Bonometti L."/>
            <person name="Westerberg I."/>
            <person name="Brannstrom I.O."/>
            <person name="Guillou S."/>
            <person name="Cros-Aarteil S."/>
            <person name="Calhoun S."/>
            <person name="Haridas S."/>
            <person name="Kuo A."/>
            <person name="Mondo S."/>
            <person name="Pangilinan J."/>
            <person name="Riley R."/>
            <person name="LaButti K."/>
            <person name="Andreopoulos B."/>
            <person name="Lipzen A."/>
            <person name="Chen C."/>
            <person name="Yan M."/>
            <person name="Daum C."/>
            <person name="Ng V."/>
            <person name="Clum A."/>
            <person name="Steindorff A."/>
            <person name="Ohm R.A."/>
            <person name="Martin F."/>
            <person name="Silar P."/>
            <person name="Natvig D.O."/>
            <person name="Lalanne C."/>
            <person name="Gautier V."/>
            <person name="Ament-Velasquez S.L."/>
            <person name="Kruys A."/>
            <person name="Hutchinson M.I."/>
            <person name="Powell A.J."/>
            <person name="Barry K."/>
            <person name="Miller A.N."/>
            <person name="Grigoriev I.V."/>
            <person name="Debuchy R."/>
            <person name="Gladieux P."/>
            <person name="Hiltunen Thoren M."/>
            <person name="Johannesson H."/>
        </authorList>
    </citation>
    <scope>NUCLEOTIDE SEQUENCE</scope>
    <source>
        <strain evidence="2">CBS 359.72</strain>
    </source>
</reference>
<keyword evidence="1" id="KW-0732">Signal</keyword>
<evidence type="ECO:0000313" key="3">
    <source>
        <dbReference type="Proteomes" id="UP001303647"/>
    </source>
</evidence>
<dbReference type="AlphaFoldDB" id="A0AAN7D3C3"/>
<keyword evidence="3" id="KW-1185">Reference proteome</keyword>
<organism evidence="2 3">
    <name type="scientific">Corynascus novoguineensis</name>
    <dbReference type="NCBI Taxonomy" id="1126955"/>
    <lineage>
        <taxon>Eukaryota</taxon>
        <taxon>Fungi</taxon>
        <taxon>Dikarya</taxon>
        <taxon>Ascomycota</taxon>
        <taxon>Pezizomycotina</taxon>
        <taxon>Sordariomycetes</taxon>
        <taxon>Sordariomycetidae</taxon>
        <taxon>Sordariales</taxon>
        <taxon>Chaetomiaceae</taxon>
        <taxon>Corynascus</taxon>
    </lineage>
</organism>
<sequence>MLHFVLAIVAAAQLAVAIPAYTASLKTSRVADKSNFCVLPQEFVVRNFHVWIPQAADNSSIIINFDYTDDSVMPAIVTECHLNQTSINVGAAGLAPRYACDNALVNFIWTKGTLTLIERACPHETQSRPYEATGVLKPKLNCFKSMRDSKIGGGVACASTPKVMSAEFISLQPTPN</sequence>
<gene>
    <name evidence="2" type="ORF">C7999DRAFT_27620</name>
</gene>
<dbReference type="Proteomes" id="UP001303647">
    <property type="component" value="Unassembled WGS sequence"/>
</dbReference>
<feature type="chain" id="PRO_5042967216" evidence="1">
    <location>
        <begin position="18"/>
        <end position="176"/>
    </location>
</feature>
<reference evidence="2" key="2">
    <citation type="submission" date="2023-05" db="EMBL/GenBank/DDBJ databases">
        <authorList>
            <consortium name="Lawrence Berkeley National Laboratory"/>
            <person name="Steindorff A."/>
            <person name="Hensen N."/>
            <person name="Bonometti L."/>
            <person name="Westerberg I."/>
            <person name="Brannstrom I.O."/>
            <person name="Guillou S."/>
            <person name="Cros-Aarteil S."/>
            <person name="Calhoun S."/>
            <person name="Haridas S."/>
            <person name="Kuo A."/>
            <person name="Mondo S."/>
            <person name="Pangilinan J."/>
            <person name="Riley R."/>
            <person name="Labutti K."/>
            <person name="Andreopoulos B."/>
            <person name="Lipzen A."/>
            <person name="Chen C."/>
            <person name="Yanf M."/>
            <person name="Daum C."/>
            <person name="Ng V."/>
            <person name="Clum A."/>
            <person name="Ohm R."/>
            <person name="Martin F."/>
            <person name="Silar P."/>
            <person name="Natvig D."/>
            <person name="Lalanne C."/>
            <person name="Gautier V."/>
            <person name="Ament-Velasquez S.L."/>
            <person name="Kruys A."/>
            <person name="Hutchinson M.I."/>
            <person name="Powell A.J."/>
            <person name="Barry K."/>
            <person name="Miller A.N."/>
            <person name="Grigoriev I.V."/>
            <person name="Debuchy R."/>
            <person name="Gladieux P."/>
            <person name="Thoren M.H."/>
            <person name="Johannesson H."/>
        </authorList>
    </citation>
    <scope>NUCLEOTIDE SEQUENCE</scope>
    <source>
        <strain evidence="2">CBS 359.72</strain>
    </source>
</reference>
<dbReference type="EMBL" id="MU857603">
    <property type="protein sequence ID" value="KAK4251932.1"/>
    <property type="molecule type" value="Genomic_DNA"/>
</dbReference>
<name>A0AAN7D3C3_9PEZI</name>
<comment type="caution">
    <text evidence="2">The sequence shown here is derived from an EMBL/GenBank/DDBJ whole genome shotgun (WGS) entry which is preliminary data.</text>
</comment>
<proteinExistence type="predicted"/>
<evidence type="ECO:0000256" key="1">
    <source>
        <dbReference type="SAM" id="SignalP"/>
    </source>
</evidence>
<accession>A0AAN7D3C3</accession>
<evidence type="ECO:0000313" key="2">
    <source>
        <dbReference type="EMBL" id="KAK4251932.1"/>
    </source>
</evidence>
<protein>
    <submittedName>
        <fullName evidence="2">Uncharacterized protein</fullName>
    </submittedName>
</protein>
<feature type="signal peptide" evidence="1">
    <location>
        <begin position="1"/>
        <end position="17"/>
    </location>
</feature>